<feature type="compositionally biased region" description="Polar residues" evidence="11">
    <location>
        <begin position="235"/>
        <end position="250"/>
    </location>
</feature>
<evidence type="ECO:0000256" key="11">
    <source>
        <dbReference type="SAM" id="MobiDB-lite"/>
    </source>
</evidence>
<evidence type="ECO:0000256" key="2">
    <source>
        <dbReference type="ARBA" id="ARBA00004167"/>
    </source>
</evidence>
<comment type="caution">
    <text evidence="14">The sequence shown here is derived from an EMBL/GenBank/DDBJ whole genome shotgun (WGS) entry which is preliminary data.</text>
</comment>
<keyword evidence="8" id="KW-0010">Activator</keyword>
<dbReference type="AlphaFoldDB" id="A0AAD8QMS3"/>
<evidence type="ECO:0000256" key="12">
    <source>
        <dbReference type="SAM" id="Phobius"/>
    </source>
</evidence>
<keyword evidence="3 12" id="KW-0812">Transmembrane</keyword>
<evidence type="ECO:0000256" key="3">
    <source>
        <dbReference type="ARBA" id="ARBA00022692"/>
    </source>
</evidence>
<name>A0AAD8QMS3_LOLMU</name>
<keyword evidence="6" id="KW-0238">DNA-binding</keyword>
<feature type="transmembrane region" description="Helical" evidence="12">
    <location>
        <begin position="658"/>
        <end position="682"/>
    </location>
</feature>
<dbReference type="Gene3D" id="2.170.150.80">
    <property type="entry name" value="NAC domain"/>
    <property type="match status" value="1"/>
</dbReference>
<evidence type="ECO:0000256" key="10">
    <source>
        <dbReference type="ARBA" id="ARBA00023242"/>
    </source>
</evidence>
<evidence type="ECO:0000313" key="15">
    <source>
        <dbReference type="Proteomes" id="UP001231189"/>
    </source>
</evidence>
<evidence type="ECO:0000256" key="5">
    <source>
        <dbReference type="ARBA" id="ARBA00023015"/>
    </source>
</evidence>
<proteinExistence type="predicted"/>
<keyword evidence="4 12" id="KW-1133">Transmembrane helix</keyword>
<dbReference type="InterPro" id="IPR003441">
    <property type="entry name" value="NAC-dom"/>
</dbReference>
<dbReference type="InterPro" id="IPR036093">
    <property type="entry name" value="NAC_dom_sf"/>
</dbReference>
<accession>A0AAD8QMS3</accession>
<comment type="subcellular location">
    <subcellularLocation>
        <location evidence="2">Membrane</location>
        <topology evidence="2">Single-pass membrane protein</topology>
    </subcellularLocation>
    <subcellularLocation>
        <location evidence="1">Nucleus</location>
    </subcellularLocation>
</comment>
<keyword evidence="10" id="KW-0539">Nucleus</keyword>
<evidence type="ECO:0000256" key="9">
    <source>
        <dbReference type="ARBA" id="ARBA00023163"/>
    </source>
</evidence>
<feature type="region of interest" description="Disordered" evidence="11">
    <location>
        <begin position="575"/>
        <end position="597"/>
    </location>
</feature>
<evidence type="ECO:0000256" key="6">
    <source>
        <dbReference type="ARBA" id="ARBA00023125"/>
    </source>
</evidence>
<evidence type="ECO:0000256" key="1">
    <source>
        <dbReference type="ARBA" id="ARBA00004123"/>
    </source>
</evidence>
<keyword evidence="9" id="KW-0804">Transcription</keyword>
<dbReference type="GO" id="GO:0000976">
    <property type="term" value="F:transcription cis-regulatory region binding"/>
    <property type="evidence" value="ECO:0007669"/>
    <property type="project" value="UniProtKB-ARBA"/>
</dbReference>
<evidence type="ECO:0000256" key="8">
    <source>
        <dbReference type="ARBA" id="ARBA00023159"/>
    </source>
</evidence>
<keyword evidence="7 12" id="KW-0472">Membrane</keyword>
<reference evidence="14" key="1">
    <citation type="submission" date="2023-07" db="EMBL/GenBank/DDBJ databases">
        <title>A chromosome-level genome assembly of Lolium multiflorum.</title>
        <authorList>
            <person name="Chen Y."/>
            <person name="Copetti D."/>
            <person name="Kolliker R."/>
            <person name="Studer B."/>
        </authorList>
    </citation>
    <scope>NUCLEOTIDE SEQUENCE</scope>
    <source>
        <strain evidence="14">02402/16</strain>
        <tissue evidence="14">Leaf</tissue>
    </source>
</reference>
<gene>
    <name evidence="14" type="ORF">QYE76_029404</name>
</gene>
<dbReference type="GO" id="GO:0005634">
    <property type="term" value="C:nucleus"/>
    <property type="evidence" value="ECO:0007669"/>
    <property type="project" value="UniProtKB-SubCell"/>
</dbReference>
<sequence>MATPPPRWPPGFRFSPTDEELVLYFLKRRIAAARPTPYIADVDVYKSHPSLLPERSALRTGDKQWFFCSRLDRKYPNGSRASRTTADGYWKATGKDRAICSAGRAVGSKKTLVYHHGRAPRGERTDWVMHEYTLLPDALPQGRQPFALYKLFEKSGAGPKNGEQYGAPFREEDWLDDDDDNVVVQLPLATEPPAQPITPTATATATVPRAATVDEQIGDLEALLLQNGDDPPTTDHPQSNLSTPISSQIPLQHGRSWPSDDGTTAATTSNPTMPAAEENAELPIGDLEGLLMQISDDQRAAESFEEFSASVPQLQLQHDDHEPWPNADMEEISVADYAASTGVADASECAGTELPFGDLEGLLLQLENEQENIEPPAQADFSAPAPHHGFHQAGAGDFQGCPGAVFSSVDPSSVLQESTNLDPQCEPSNRIAQSALTNMPLSWETNCTEETSALRSVSGLASYDSQDADDEFLEINDFFDLEDEGQGVNCTATEHLISASNGMYDSMEYADASMFLPGSFDTAGVGTENQNGYFGDNGSQNQGFHYTSESWTQNQVALNVRNRMQHNHVIFSSHASGTANVHTMNEEPPNRNPQDSQSWFNTAVSTLLDAVPAGPALAAESNVLNRTLQRISSFRTEQAPHEEPSAPVIQLRRRGAGLISVSLLVLLAAILWAFATGTGYAIKYCKGLWSSSST</sequence>
<dbReference type="GO" id="GO:0016020">
    <property type="term" value="C:membrane"/>
    <property type="evidence" value="ECO:0007669"/>
    <property type="project" value="UniProtKB-SubCell"/>
</dbReference>
<dbReference type="EMBL" id="JAUUTY010000007">
    <property type="protein sequence ID" value="KAK1605731.1"/>
    <property type="molecule type" value="Genomic_DNA"/>
</dbReference>
<dbReference type="PROSITE" id="PS51005">
    <property type="entry name" value="NAC"/>
    <property type="match status" value="1"/>
</dbReference>
<organism evidence="14 15">
    <name type="scientific">Lolium multiflorum</name>
    <name type="common">Italian ryegrass</name>
    <name type="synonym">Lolium perenne subsp. multiflorum</name>
    <dbReference type="NCBI Taxonomy" id="4521"/>
    <lineage>
        <taxon>Eukaryota</taxon>
        <taxon>Viridiplantae</taxon>
        <taxon>Streptophyta</taxon>
        <taxon>Embryophyta</taxon>
        <taxon>Tracheophyta</taxon>
        <taxon>Spermatophyta</taxon>
        <taxon>Magnoliopsida</taxon>
        <taxon>Liliopsida</taxon>
        <taxon>Poales</taxon>
        <taxon>Poaceae</taxon>
        <taxon>BOP clade</taxon>
        <taxon>Pooideae</taxon>
        <taxon>Poodae</taxon>
        <taxon>Poeae</taxon>
        <taxon>Poeae Chloroplast Group 2 (Poeae type)</taxon>
        <taxon>Loliodinae</taxon>
        <taxon>Loliinae</taxon>
        <taxon>Lolium</taxon>
    </lineage>
</organism>
<evidence type="ECO:0000256" key="4">
    <source>
        <dbReference type="ARBA" id="ARBA00022989"/>
    </source>
</evidence>
<dbReference type="GO" id="GO:0006355">
    <property type="term" value="P:regulation of DNA-templated transcription"/>
    <property type="evidence" value="ECO:0007669"/>
    <property type="project" value="InterPro"/>
</dbReference>
<evidence type="ECO:0000256" key="7">
    <source>
        <dbReference type="ARBA" id="ARBA00023136"/>
    </source>
</evidence>
<dbReference type="SUPFAM" id="SSF101941">
    <property type="entry name" value="NAC domain"/>
    <property type="match status" value="1"/>
</dbReference>
<feature type="region of interest" description="Disordered" evidence="11">
    <location>
        <begin position="225"/>
        <end position="276"/>
    </location>
</feature>
<dbReference type="Proteomes" id="UP001231189">
    <property type="component" value="Unassembled WGS sequence"/>
</dbReference>
<keyword evidence="5" id="KW-0805">Transcription regulation</keyword>
<evidence type="ECO:0000313" key="14">
    <source>
        <dbReference type="EMBL" id="KAK1605731.1"/>
    </source>
</evidence>
<dbReference type="PANTHER" id="PTHR31744:SF216">
    <property type="entry name" value="NAC TRANSCRIPTION FACTOR"/>
    <property type="match status" value="1"/>
</dbReference>
<feature type="domain" description="NAC" evidence="13">
    <location>
        <begin position="8"/>
        <end position="154"/>
    </location>
</feature>
<dbReference type="Pfam" id="PF02365">
    <property type="entry name" value="NAM"/>
    <property type="match status" value="1"/>
</dbReference>
<feature type="compositionally biased region" description="Polar residues" evidence="11">
    <location>
        <begin position="261"/>
        <end position="272"/>
    </location>
</feature>
<protein>
    <recommendedName>
        <fullName evidence="13">NAC domain-containing protein</fullName>
    </recommendedName>
</protein>
<evidence type="ECO:0000259" key="13">
    <source>
        <dbReference type="PROSITE" id="PS51005"/>
    </source>
</evidence>
<keyword evidence="15" id="KW-1185">Reference proteome</keyword>
<dbReference type="PANTHER" id="PTHR31744">
    <property type="entry name" value="PROTEIN CUP-SHAPED COTYLEDON 2-RELATED"/>
    <property type="match status" value="1"/>
</dbReference>